<sequence>MDLAIERNLVPPYRYPRYPGISSAIVKQVFYTAMRMRYQSPTAEKIQLETKTSLDLDIVAAILEGALRVLPPDNSAQGTSFIHLLRHAGLALKDEGQQKRDIKQQIEAGHEDVATITPDVLFLSPTEVCGRTVKWIEYKDMFGFKKNPFIHKKHVKQVRRYKDQFGDGMIVYKLGFEEKHIVQEGVHCFLEAEIISWAQ</sequence>
<dbReference type="GO" id="GO:0005737">
    <property type="term" value="C:cytoplasm"/>
    <property type="evidence" value="ECO:0007669"/>
    <property type="project" value="UniProtKB-SubCell"/>
</dbReference>
<dbReference type="OrthoDB" id="3840045at2759"/>
<dbReference type="PANTHER" id="PTHR31661">
    <property type="entry name" value="SIMILAR TO CDNA SEQUENCE BC052040"/>
    <property type="match status" value="1"/>
</dbReference>
<evidence type="ECO:0000256" key="4">
    <source>
        <dbReference type="ARBA" id="ARBA00023242"/>
    </source>
</evidence>
<evidence type="ECO:0000256" key="3">
    <source>
        <dbReference type="ARBA" id="ARBA00022490"/>
    </source>
</evidence>
<reference evidence="6" key="1">
    <citation type="submission" date="2021-07" db="EMBL/GenBank/DDBJ databases">
        <title>Elsinoe batatas strain:CRI-CJ2 Genome sequencing and assembly.</title>
        <authorList>
            <person name="Huang L."/>
        </authorList>
    </citation>
    <scope>NUCLEOTIDE SEQUENCE</scope>
    <source>
        <strain evidence="6">CRI-CJ2</strain>
    </source>
</reference>
<protein>
    <recommendedName>
        <fullName evidence="5">CDAN1-interacting nuclease 1</fullName>
    </recommendedName>
</protein>
<organism evidence="6 7">
    <name type="scientific">Elsinoe batatas</name>
    <dbReference type="NCBI Taxonomy" id="2601811"/>
    <lineage>
        <taxon>Eukaryota</taxon>
        <taxon>Fungi</taxon>
        <taxon>Dikarya</taxon>
        <taxon>Ascomycota</taxon>
        <taxon>Pezizomycotina</taxon>
        <taxon>Dothideomycetes</taxon>
        <taxon>Dothideomycetidae</taxon>
        <taxon>Myriangiales</taxon>
        <taxon>Elsinoaceae</taxon>
        <taxon>Elsinoe</taxon>
    </lineage>
</organism>
<dbReference type="GO" id="GO:0005634">
    <property type="term" value="C:nucleus"/>
    <property type="evidence" value="ECO:0007669"/>
    <property type="project" value="UniProtKB-SubCell"/>
</dbReference>
<gene>
    <name evidence="6" type="ORF">KVT40_001446</name>
</gene>
<evidence type="ECO:0000256" key="2">
    <source>
        <dbReference type="ARBA" id="ARBA00004496"/>
    </source>
</evidence>
<keyword evidence="3" id="KW-0963">Cytoplasm</keyword>
<dbReference type="EMBL" id="JAESVG020000002">
    <property type="protein sequence ID" value="KAG8629827.1"/>
    <property type="molecule type" value="Genomic_DNA"/>
</dbReference>
<proteinExistence type="predicted"/>
<keyword evidence="4" id="KW-0539">Nucleus</keyword>
<dbReference type="Pfam" id="PF14811">
    <property type="entry name" value="TPD"/>
    <property type="match status" value="1"/>
</dbReference>
<evidence type="ECO:0000313" key="6">
    <source>
        <dbReference type="EMBL" id="KAG8629827.1"/>
    </source>
</evidence>
<keyword evidence="7" id="KW-1185">Reference proteome</keyword>
<comment type="subcellular location">
    <subcellularLocation>
        <location evidence="2">Cytoplasm</location>
    </subcellularLocation>
    <subcellularLocation>
        <location evidence="1">Nucleus</location>
    </subcellularLocation>
</comment>
<name>A0A8K0L5Z6_9PEZI</name>
<evidence type="ECO:0000256" key="1">
    <source>
        <dbReference type="ARBA" id="ARBA00004123"/>
    </source>
</evidence>
<dbReference type="PANTHER" id="PTHR31661:SF1">
    <property type="entry name" value="CDAN1-INTERACTING NUCLEASE 1"/>
    <property type="match status" value="1"/>
</dbReference>
<dbReference type="AlphaFoldDB" id="A0A8K0L5Z6"/>
<comment type="caution">
    <text evidence="6">The sequence shown here is derived from an EMBL/GenBank/DDBJ whole genome shotgun (WGS) entry which is preliminary data.</text>
</comment>
<dbReference type="Proteomes" id="UP000809789">
    <property type="component" value="Unassembled WGS sequence"/>
</dbReference>
<evidence type="ECO:0000313" key="7">
    <source>
        <dbReference type="Proteomes" id="UP000809789"/>
    </source>
</evidence>
<accession>A0A8K0L5Z6</accession>
<dbReference type="InterPro" id="IPR029404">
    <property type="entry name" value="CDIN1"/>
</dbReference>
<evidence type="ECO:0000256" key="5">
    <source>
        <dbReference type="ARBA" id="ARBA00023480"/>
    </source>
</evidence>